<dbReference type="NCBIfam" id="TIGR00138">
    <property type="entry name" value="rsmG_gidB"/>
    <property type="match status" value="1"/>
</dbReference>
<feature type="binding site" evidence="6">
    <location>
        <position position="73"/>
    </location>
    <ligand>
        <name>S-adenosyl-L-methionine</name>
        <dbReference type="ChEBI" id="CHEBI:59789"/>
    </ligand>
</feature>
<comment type="function">
    <text evidence="6">Specifically methylates the N7 position of guanine in position 527 of 16S rRNA.</text>
</comment>
<name>A0ABV6CCE6_9GAMM</name>
<accession>A0ABV6CCE6</accession>
<gene>
    <name evidence="6 7" type="primary">rsmG</name>
    <name evidence="7" type="ORF">ACFFIT_11270</name>
</gene>
<dbReference type="InterPro" id="IPR029063">
    <property type="entry name" value="SAM-dependent_MTases_sf"/>
</dbReference>
<dbReference type="Gene3D" id="3.40.50.150">
    <property type="entry name" value="Vaccinia Virus protein VP39"/>
    <property type="match status" value="1"/>
</dbReference>
<protein>
    <recommendedName>
        <fullName evidence="6">Ribosomal RNA small subunit methyltransferase G</fullName>
        <ecNumber evidence="6">2.1.1.170</ecNumber>
    </recommendedName>
    <alternativeName>
        <fullName evidence="6">16S rRNA 7-methylguanosine methyltransferase</fullName>
        <shortName evidence="6">16S rRNA m7G methyltransferase</shortName>
    </alternativeName>
</protein>
<feature type="binding site" evidence="6">
    <location>
        <position position="78"/>
    </location>
    <ligand>
        <name>S-adenosyl-L-methionine</name>
        <dbReference type="ChEBI" id="CHEBI:59789"/>
    </ligand>
</feature>
<comment type="similarity">
    <text evidence="6">Belongs to the methyltransferase superfamily. RNA methyltransferase RsmG family.</text>
</comment>
<keyword evidence="2 6" id="KW-0698">rRNA processing</keyword>
<dbReference type="PANTHER" id="PTHR31760">
    <property type="entry name" value="S-ADENOSYL-L-METHIONINE-DEPENDENT METHYLTRANSFERASES SUPERFAMILY PROTEIN"/>
    <property type="match status" value="1"/>
</dbReference>
<dbReference type="InterPro" id="IPR003682">
    <property type="entry name" value="rRNA_ssu_MeTfrase_G"/>
</dbReference>
<dbReference type="RefSeq" id="WP_385877774.1">
    <property type="nucleotide sequence ID" value="NZ_JBHLXE010000108.1"/>
</dbReference>
<dbReference type="Pfam" id="PF02527">
    <property type="entry name" value="GidB"/>
    <property type="match status" value="1"/>
</dbReference>
<organism evidence="7 8">
    <name type="scientific">Thorsellia kenyensis</name>
    <dbReference type="NCBI Taxonomy" id="1549888"/>
    <lineage>
        <taxon>Bacteria</taxon>
        <taxon>Pseudomonadati</taxon>
        <taxon>Pseudomonadota</taxon>
        <taxon>Gammaproteobacteria</taxon>
        <taxon>Enterobacterales</taxon>
        <taxon>Thorselliaceae</taxon>
        <taxon>Thorsellia</taxon>
    </lineage>
</organism>
<feature type="binding site" evidence="6">
    <location>
        <position position="139"/>
    </location>
    <ligand>
        <name>S-adenosyl-L-methionine</name>
        <dbReference type="ChEBI" id="CHEBI:59789"/>
    </ligand>
</feature>
<evidence type="ECO:0000256" key="6">
    <source>
        <dbReference type="HAMAP-Rule" id="MF_00074"/>
    </source>
</evidence>
<keyword evidence="1 6" id="KW-0963">Cytoplasm</keyword>
<dbReference type="CDD" id="cd02440">
    <property type="entry name" value="AdoMet_MTases"/>
    <property type="match status" value="1"/>
</dbReference>
<dbReference type="EC" id="2.1.1.170" evidence="6"/>
<evidence type="ECO:0000313" key="7">
    <source>
        <dbReference type="EMBL" id="MFC0180651.1"/>
    </source>
</evidence>
<keyword evidence="4 6" id="KW-0808">Transferase</keyword>
<dbReference type="GO" id="GO:0032259">
    <property type="term" value="P:methylation"/>
    <property type="evidence" value="ECO:0007669"/>
    <property type="project" value="UniProtKB-KW"/>
</dbReference>
<dbReference type="GO" id="GO:0008168">
    <property type="term" value="F:methyltransferase activity"/>
    <property type="evidence" value="ECO:0007669"/>
    <property type="project" value="UniProtKB-KW"/>
</dbReference>
<comment type="subcellular location">
    <subcellularLocation>
        <location evidence="6">Cytoplasm</location>
    </subcellularLocation>
</comment>
<comment type="caution">
    <text evidence="7">The sequence shown here is derived from an EMBL/GenBank/DDBJ whole genome shotgun (WGS) entry which is preliminary data.</text>
</comment>
<comment type="caution">
    <text evidence="6">Lacks conserved residue(s) required for the propagation of feature annotation.</text>
</comment>
<proteinExistence type="inferred from homology"/>
<evidence type="ECO:0000256" key="2">
    <source>
        <dbReference type="ARBA" id="ARBA00022552"/>
    </source>
</evidence>
<keyword evidence="8" id="KW-1185">Reference proteome</keyword>
<keyword evidence="5 6" id="KW-0949">S-adenosyl-L-methionine</keyword>
<evidence type="ECO:0000256" key="4">
    <source>
        <dbReference type="ARBA" id="ARBA00022679"/>
    </source>
</evidence>
<dbReference type="PANTHER" id="PTHR31760:SF0">
    <property type="entry name" value="S-ADENOSYL-L-METHIONINE-DEPENDENT METHYLTRANSFERASES SUPERFAMILY PROTEIN"/>
    <property type="match status" value="1"/>
</dbReference>
<reference evidence="7 8" key="1">
    <citation type="submission" date="2024-09" db="EMBL/GenBank/DDBJ databases">
        <authorList>
            <person name="Sun Q."/>
            <person name="Mori K."/>
        </authorList>
    </citation>
    <scope>NUCLEOTIDE SEQUENCE [LARGE SCALE GENOMIC DNA]</scope>
    <source>
        <strain evidence="7 8">CCM 8545</strain>
    </source>
</reference>
<comment type="catalytic activity">
    <reaction evidence="6">
        <text>guanosine(527) in 16S rRNA + S-adenosyl-L-methionine = N(7)-methylguanosine(527) in 16S rRNA + S-adenosyl-L-homocysteine</text>
        <dbReference type="Rhea" id="RHEA:42732"/>
        <dbReference type="Rhea" id="RHEA-COMP:10209"/>
        <dbReference type="Rhea" id="RHEA-COMP:10210"/>
        <dbReference type="ChEBI" id="CHEBI:57856"/>
        <dbReference type="ChEBI" id="CHEBI:59789"/>
        <dbReference type="ChEBI" id="CHEBI:74269"/>
        <dbReference type="ChEBI" id="CHEBI:74480"/>
        <dbReference type="EC" id="2.1.1.170"/>
    </reaction>
</comment>
<keyword evidence="3 6" id="KW-0489">Methyltransferase</keyword>
<dbReference type="PIRSF" id="PIRSF003078">
    <property type="entry name" value="GidB"/>
    <property type="match status" value="1"/>
</dbReference>
<evidence type="ECO:0000256" key="3">
    <source>
        <dbReference type="ARBA" id="ARBA00022603"/>
    </source>
</evidence>
<dbReference type="HAMAP" id="MF_00074">
    <property type="entry name" value="16SrRNA_methyltr_G"/>
    <property type="match status" value="1"/>
</dbReference>
<evidence type="ECO:0000256" key="1">
    <source>
        <dbReference type="ARBA" id="ARBA00022490"/>
    </source>
</evidence>
<feature type="binding site" evidence="6">
    <location>
        <begin position="124"/>
        <end position="125"/>
    </location>
    <ligand>
        <name>S-adenosyl-L-methionine</name>
        <dbReference type="ChEBI" id="CHEBI:59789"/>
    </ligand>
</feature>
<dbReference type="Proteomes" id="UP001589758">
    <property type="component" value="Unassembled WGS sequence"/>
</dbReference>
<evidence type="ECO:0000313" key="8">
    <source>
        <dbReference type="Proteomes" id="UP001589758"/>
    </source>
</evidence>
<evidence type="ECO:0000256" key="5">
    <source>
        <dbReference type="ARBA" id="ARBA00022691"/>
    </source>
</evidence>
<dbReference type="EMBL" id="JBHLXE010000108">
    <property type="protein sequence ID" value="MFC0180651.1"/>
    <property type="molecule type" value="Genomic_DNA"/>
</dbReference>
<dbReference type="SUPFAM" id="SSF53335">
    <property type="entry name" value="S-adenosyl-L-methionine-dependent methyltransferases"/>
    <property type="match status" value="1"/>
</dbReference>
<sequence>MQEKLKTLINEARIEATDSQINLWIEYVQLLDKWNKAYNLTSVRNPLDMLNKHILDSLLVTPFLKGNKIIDVGTGPGLPGIVLAIFFPEKNFVLLDSLGKRIRFLKEVILKLELNNVEIVQSRVEEFRPNELFDSVISRAFASLKDMITLCSHLLDENGTYYAMKGLYPEDEIEAIFALGFHDLITKDLTFSASDVKRHLVMIKK</sequence>